<keyword evidence="4" id="KW-1185">Reference proteome</keyword>
<dbReference type="CDD" id="cd23702">
    <property type="entry name" value="eL14"/>
    <property type="match status" value="1"/>
</dbReference>
<comment type="similarity">
    <text evidence="1">Belongs to the eukaryotic ribosomal protein eL14 family.</text>
</comment>
<evidence type="ECO:0000259" key="2">
    <source>
        <dbReference type="Pfam" id="PF01929"/>
    </source>
</evidence>
<evidence type="ECO:0000313" key="4">
    <source>
        <dbReference type="Proteomes" id="UP000292282"/>
    </source>
</evidence>
<protein>
    <submittedName>
        <fullName evidence="3">Putative ribosomal protein L14</fullName>
    </submittedName>
</protein>
<sequence length="796" mass="90910">MSEGNDKNSNIKKFVEVGRLVTDKMVDNRDVFGVITDIQDSKIVIVQYPSKQRKLCALRGLYLLDTVIPIKKKMTIKEVNTVIESENVVAKYEESEFYKNCLEIKRYKNLSDFERYKVDLKKEEPTININEESDLEEETKCIKIKNINSEISKNAKIKAANDADEVKKSESGKQKCELHPPAISLPSSSYITITHPPRSQTCSNMQNSGLDTLPSPNKPLASSVENSACEPSYDMTNPCTLAIPEGNRLTALRTIFDSFHKYYNEKFGCTETLEVLKKLAQSEMGKEVKSEENLERRRIATCLADTCTLTDTTEYINLRDKFLRNSKVMVRTRKHPNELVDNKVLDLINRVVGEFAGVLVPWSITEAAYIMQAAQVCYDEATRKEKPISAWKENIESKISKLVLSKDLLEKARKQEKLSTSETKSLKKIMREFNLNLSSSLNVYEKKITMHESRKQFRKENRMFELLRGRFYRGLSKRVKSEHVVSRDEIVSFWSTMWNKNDKVVLYDDYLIPFVSDNHPTTFPSLDEFVNIINWLPNWKAAGIDGIYNFFIKKLTTLHKYLYDIVKVICLEGTTQADWFYCGLTYLIPKGTPRRGTDYRPITCMSSLYKLTTKLERRGLLAENQLGAVRGMQGAKEQALLNIALNKEIHSTNHLLFIDDLKLLAKDSSTLSAMTGEAKEFLEVIGLEINKEKSATNDTCCEDTATLLEGVSVYKYLGIIEDSRGIPTRSSFEEVQSKLISRVERLCHTRLNAKNLFSAINQHAISLINYHIGVPRLEPVDFSKLDDAVRCSVGEE</sequence>
<name>A0A4V2JXI9_9MICR</name>
<dbReference type="STRING" id="1176355.A0A4V2JXI9"/>
<dbReference type="Pfam" id="PF01929">
    <property type="entry name" value="Ribosomal_L14e"/>
    <property type="match status" value="1"/>
</dbReference>
<proteinExistence type="inferred from homology"/>
<dbReference type="AlphaFoldDB" id="A0A4V2JXI9"/>
<dbReference type="Proteomes" id="UP000292282">
    <property type="component" value="Unassembled WGS sequence"/>
</dbReference>
<dbReference type="InterPro" id="IPR008991">
    <property type="entry name" value="Translation_prot_SH3-like_sf"/>
</dbReference>
<evidence type="ECO:0000313" key="3">
    <source>
        <dbReference type="EMBL" id="TBU11962.1"/>
    </source>
</evidence>
<dbReference type="OrthoDB" id="1875589at2759"/>
<dbReference type="GO" id="GO:0006412">
    <property type="term" value="P:translation"/>
    <property type="evidence" value="ECO:0007669"/>
    <property type="project" value="InterPro"/>
</dbReference>
<dbReference type="PANTHER" id="PTHR35450:SF2">
    <property type="entry name" value="REVERSE TRANSCRIPTASE DOMAIN-CONTAINING PROTEIN"/>
    <property type="match status" value="1"/>
</dbReference>
<keyword evidence="3" id="KW-0687">Ribonucleoprotein</keyword>
<dbReference type="VEuPathDB" id="MicrosporidiaDB:CWI38_0962p0010"/>
<dbReference type="GO" id="GO:0005840">
    <property type="term" value="C:ribosome"/>
    <property type="evidence" value="ECO:0007669"/>
    <property type="project" value="UniProtKB-KW"/>
</dbReference>
<dbReference type="EMBL" id="PITK01000962">
    <property type="protein sequence ID" value="TBU11962.1"/>
    <property type="molecule type" value="Genomic_DNA"/>
</dbReference>
<comment type="caution">
    <text evidence="3">The sequence shown here is derived from an EMBL/GenBank/DDBJ whole genome shotgun (WGS) entry which is preliminary data.</text>
</comment>
<gene>
    <name evidence="3" type="ORF">CWI38_0962p0010</name>
</gene>
<accession>A0A4V2JXI9</accession>
<evidence type="ECO:0000256" key="1">
    <source>
        <dbReference type="ARBA" id="ARBA00006592"/>
    </source>
</evidence>
<dbReference type="GO" id="GO:0003735">
    <property type="term" value="F:structural constituent of ribosome"/>
    <property type="evidence" value="ECO:0007669"/>
    <property type="project" value="InterPro"/>
</dbReference>
<dbReference type="InterPro" id="IPR014722">
    <property type="entry name" value="Rib_uL2_dom2"/>
</dbReference>
<dbReference type="PANTHER" id="PTHR35450">
    <property type="entry name" value="REVERSE TRANSCRIPTASE DOMAIN-CONTAINING PROTEIN"/>
    <property type="match status" value="1"/>
</dbReference>
<organism evidence="3 4">
    <name type="scientific">Hamiltosporidium tvaerminnensis</name>
    <dbReference type="NCBI Taxonomy" id="1176355"/>
    <lineage>
        <taxon>Eukaryota</taxon>
        <taxon>Fungi</taxon>
        <taxon>Fungi incertae sedis</taxon>
        <taxon>Microsporidia</taxon>
        <taxon>Dubosqiidae</taxon>
        <taxon>Hamiltosporidium</taxon>
    </lineage>
</organism>
<feature type="domain" description="Large ribosomal subunit protein eL14" evidence="2">
    <location>
        <begin position="53"/>
        <end position="123"/>
    </location>
</feature>
<dbReference type="SUPFAM" id="SSF50104">
    <property type="entry name" value="Translation proteins SH3-like domain"/>
    <property type="match status" value="1"/>
</dbReference>
<keyword evidence="3" id="KW-0689">Ribosomal protein</keyword>
<reference evidence="3 4" key="1">
    <citation type="submission" date="2017-12" db="EMBL/GenBank/DDBJ databases">
        <authorList>
            <person name="Pombert J.-F."/>
            <person name="Haag K.L."/>
            <person name="Ebert D."/>
        </authorList>
    </citation>
    <scope>NUCLEOTIDE SEQUENCE [LARGE SCALE GENOMIC DNA]</scope>
    <source>
        <strain evidence="3">IL-G-3</strain>
    </source>
</reference>
<dbReference type="Gene3D" id="2.30.30.30">
    <property type="match status" value="1"/>
</dbReference>
<dbReference type="InterPro" id="IPR002784">
    <property type="entry name" value="Ribosomal_eL14_dom"/>
</dbReference>